<feature type="compositionally biased region" description="Polar residues" evidence="1">
    <location>
        <begin position="93"/>
        <end position="104"/>
    </location>
</feature>
<gene>
    <name evidence="2" type="ORF">DNG_07579</name>
</gene>
<protein>
    <submittedName>
        <fullName evidence="2">Uncharacterized protein</fullName>
    </submittedName>
</protein>
<feature type="compositionally biased region" description="Basic and acidic residues" evidence="1">
    <location>
        <begin position="1"/>
        <end position="13"/>
    </location>
</feature>
<evidence type="ECO:0000256" key="1">
    <source>
        <dbReference type="SAM" id="MobiDB-lite"/>
    </source>
</evidence>
<dbReference type="EMBL" id="ONZQ02000011">
    <property type="protein sequence ID" value="SPO04894.1"/>
    <property type="molecule type" value="Genomic_DNA"/>
</dbReference>
<organism evidence="2 3">
    <name type="scientific">Cephalotrichum gorgonifer</name>
    <dbReference type="NCBI Taxonomy" id="2041049"/>
    <lineage>
        <taxon>Eukaryota</taxon>
        <taxon>Fungi</taxon>
        <taxon>Dikarya</taxon>
        <taxon>Ascomycota</taxon>
        <taxon>Pezizomycotina</taxon>
        <taxon>Sordariomycetes</taxon>
        <taxon>Hypocreomycetidae</taxon>
        <taxon>Microascales</taxon>
        <taxon>Microascaceae</taxon>
        <taxon>Cephalotrichum</taxon>
    </lineage>
</organism>
<comment type="caution">
    <text evidence="2">The sequence shown here is derived from an EMBL/GenBank/DDBJ whole genome shotgun (WGS) entry which is preliminary data.</text>
</comment>
<evidence type="ECO:0000313" key="2">
    <source>
        <dbReference type="EMBL" id="SPO04894.1"/>
    </source>
</evidence>
<evidence type="ECO:0000313" key="3">
    <source>
        <dbReference type="Proteomes" id="UP001187682"/>
    </source>
</evidence>
<feature type="compositionally biased region" description="Basic and acidic residues" evidence="1">
    <location>
        <begin position="120"/>
        <end position="129"/>
    </location>
</feature>
<accession>A0AAE8N3K5</accession>
<feature type="region of interest" description="Disordered" evidence="1">
    <location>
        <begin position="1"/>
        <end position="42"/>
    </location>
</feature>
<dbReference type="AlphaFoldDB" id="A0AAE8N3K5"/>
<name>A0AAE8N3K5_9PEZI</name>
<feature type="compositionally biased region" description="Acidic residues" evidence="1">
    <location>
        <begin position="130"/>
        <end position="139"/>
    </location>
</feature>
<proteinExistence type="predicted"/>
<dbReference type="Proteomes" id="UP001187682">
    <property type="component" value="Unassembled WGS sequence"/>
</dbReference>
<keyword evidence="3" id="KW-1185">Reference proteome</keyword>
<sequence length="230" mass="25717">MSPEQRRYVHDNPRQPGRHRLFKDSGAVRRPRRDGQSSAKAIILKNQAVAQLKTTTSSDRRGQIQSPKSLFRELENFPLSSGLPYQRPGLNTPPATSASHSDAGTESVIVVRPLLGDHRLSDAPLKEDPQDGDGDDDDVASQGSMRTWTGERDGVNLQNARNPGTVLFNYDPHDSASDPPPIPWEEVQSYTDFRDNKEAHAYWKWDPAMLMWTHTDADTGEVVFCPSELD</sequence>
<feature type="region of interest" description="Disordered" evidence="1">
    <location>
        <begin position="120"/>
        <end position="159"/>
    </location>
</feature>
<feature type="region of interest" description="Disordered" evidence="1">
    <location>
        <begin position="80"/>
        <end position="104"/>
    </location>
</feature>
<reference evidence="2" key="1">
    <citation type="submission" date="2018-03" db="EMBL/GenBank/DDBJ databases">
        <authorList>
            <person name="Guldener U."/>
        </authorList>
    </citation>
    <scope>NUCLEOTIDE SEQUENCE</scope>
</reference>